<dbReference type="Gene3D" id="1.25.10.10">
    <property type="entry name" value="Leucine-rich Repeat Variant"/>
    <property type="match status" value="2"/>
</dbReference>
<dbReference type="PANTHER" id="PTHR12697:SF5">
    <property type="entry name" value="DEOXYHYPUSINE HYDROXYLASE"/>
    <property type="match status" value="1"/>
</dbReference>
<gene>
    <name evidence="2" type="ORF">ESZ00_16040</name>
</gene>
<comment type="caution">
    <text evidence="2">The sequence shown here is derived from an EMBL/GenBank/DDBJ whole genome shotgun (WGS) entry which is preliminary data.</text>
</comment>
<sequence>MKAWQRACGTVAIGMMGLGVMHGQTEKPDDNSGIVQTTGEPDQPVLAQAERLKKDQPAALAEAWEMLKSAGEASKPLEHVGLLVALGTMGGYKDAESILVDSMKSGDLDVRLAAVAAAGGSEDKTLIPALKQALDDKTPEVMMTAAAALWKLDDHSGEEVLQGVLSGQVKGKSGAFKSGLHTMSHDMHDPSAMWMMGAEEGAGMLFGPVGMAIGAVRFAHPGPSANSPRVISAGLLASNPIEANEKILIATAKDKDPFVRQASLRALGKFHGSAVTDALIDGFDDPKPSVRYMAAASYIRVVTPLKGAARTHVTHRAVKHS</sequence>
<evidence type="ECO:0000313" key="3">
    <source>
        <dbReference type="Proteomes" id="UP000290253"/>
    </source>
</evidence>
<organism evidence="2 3">
    <name type="scientific">Silvibacterium dinghuense</name>
    <dbReference type="NCBI Taxonomy" id="1560006"/>
    <lineage>
        <taxon>Bacteria</taxon>
        <taxon>Pseudomonadati</taxon>
        <taxon>Acidobacteriota</taxon>
        <taxon>Terriglobia</taxon>
        <taxon>Terriglobales</taxon>
        <taxon>Acidobacteriaceae</taxon>
        <taxon>Silvibacterium</taxon>
    </lineage>
</organism>
<dbReference type="AlphaFoldDB" id="A0A4Q1SBQ8"/>
<dbReference type="PANTHER" id="PTHR12697">
    <property type="entry name" value="PBS LYASE HEAT-LIKE PROTEIN"/>
    <property type="match status" value="1"/>
</dbReference>
<evidence type="ECO:0000313" key="2">
    <source>
        <dbReference type="EMBL" id="RXS94571.1"/>
    </source>
</evidence>
<dbReference type="Pfam" id="PF13646">
    <property type="entry name" value="HEAT_2"/>
    <property type="match status" value="2"/>
</dbReference>
<dbReference type="InterPro" id="IPR021133">
    <property type="entry name" value="HEAT_type_2"/>
</dbReference>
<keyword evidence="3" id="KW-1185">Reference proteome</keyword>
<comment type="function">
    <text evidence="1">Catalyzes the hydroxylation of the N(6)-(4-aminobutyl)-L-lysine intermediate produced by deoxyhypusine synthase/DHPS on a critical lysine of the eukaryotic translation initiation factor 5A/eIF-5A. This is the second step of the post-translational modification of that lysine into an unusual amino acid residue named hypusine. Hypusination is unique to mature eIF-5A factor and is essential for its function.</text>
</comment>
<dbReference type="EMBL" id="SDMK01000003">
    <property type="protein sequence ID" value="RXS94571.1"/>
    <property type="molecule type" value="Genomic_DNA"/>
</dbReference>
<accession>A0A4Q1SBQ8</accession>
<dbReference type="InterPro" id="IPR004155">
    <property type="entry name" value="PBS_lyase_HEAT"/>
</dbReference>
<dbReference type="InterPro" id="IPR016024">
    <property type="entry name" value="ARM-type_fold"/>
</dbReference>
<protein>
    <submittedName>
        <fullName evidence="2">HEAT repeat domain-containing protein</fullName>
    </submittedName>
</protein>
<reference evidence="2 3" key="1">
    <citation type="journal article" date="2016" name="Int. J. Syst. Evol. Microbiol.">
        <title>Acidipila dinghuensis sp. nov., an acidobacterium isolated from forest soil.</title>
        <authorList>
            <person name="Jiang Y.W."/>
            <person name="Wang J."/>
            <person name="Chen M.H."/>
            <person name="Lv Y.Y."/>
            <person name="Qiu L.H."/>
        </authorList>
    </citation>
    <scope>NUCLEOTIDE SEQUENCE [LARGE SCALE GENOMIC DNA]</scope>
    <source>
        <strain evidence="2 3">DHOF10</strain>
    </source>
</reference>
<dbReference type="PROSITE" id="PS50077">
    <property type="entry name" value="HEAT_REPEAT"/>
    <property type="match status" value="1"/>
</dbReference>
<dbReference type="GO" id="GO:0019135">
    <property type="term" value="F:deoxyhypusine monooxygenase activity"/>
    <property type="evidence" value="ECO:0007669"/>
    <property type="project" value="TreeGrafter"/>
</dbReference>
<dbReference type="SUPFAM" id="SSF48371">
    <property type="entry name" value="ARM repeat"/>
    <property type="match status" value="1"/>
</dbReference>
<proteinExistence type="predicted"/>
<dbReference type="RefSeq" id="WP_129209308.1">
    <property type="nucleotide sequence ID" value="NZ_BMGU01000005.1"/>
</dbReference>
<dbReference type="InterPro" id="IPR011989">
    <property type="entry name" value="ARM-like"/>
</dbReference>
<name>A0A4Q1SBQ8_9BACT</name>
<dbReference type="SMART" id="SM00567">
    <property type="entry name" value="EZ_HEAT"/>
    <property type="match status" value="2"/>
</dbReference>
<dbReference type="OrthoDB" id="117048at2"/>
<dbReference type="Proteomes" id="UP000290253">
    <property type="component" value="Unassembled WGS sequence"/>
</dbReference>
<evidence type="ECO:0000256" key="1">
    <source>
        <dbReference type="ARBA" id="ARBA00045876"/>
    </source>
</evidence>